<dbReference type="AlphaFoldDB" id="A0A1M7YXH9"/>
<reference evidence="2" key="1">
    <citation type="submission" date="2016-12" db="EMBL/GenBank/DDBJ databases">
        <authorList>
            <person name="Rodrigo-Torres L."/>
            <person name="Arahal R.D."/>
            <person name="Lucena T."/>
        </authorList>
    </citation>
    <scope>NUCLEOTIDE SEQUENCE [LARGE SCALE GENOMIC DNA]</scope>
</reference>
<organism evidence="1 2">
    <name type="scientific">Vibrio quintilis</name>
    <dbReference type="NCBI Taxonomy" id="1117707"/>
    <lineage>
        <taxon>Bacteria</taxon>
        <taxon>Pseudomonadati</taxon>
        <taxon>Pseudomonadota</taxon>
        <taxon>Gammaproteobacteria</taxon>
        <taxon>Vibrionales</taxon>
        <taxon>Vibrionaceae</taxon>
        <taxon>Vibrio</taxon>
    </lineage>
</organism>
<sequence>MKFILTAVTMALFLSGCSGTWEGVKSDSAEIWSKTKEVTSDAVQGTKEAIHEATE</sequence>
<dbReference type="EMBL" id="FRFG01000037">
    <property type="protein sequence ID" value="SHO57318.1"/>
    <property type="molecule type" value="Genomic_DNA"/>
</dbReference>
<keyword evidence="2" id="KW-1185">Reference proteome</keyword>
<protein>
    <recommendedName>
        <fullName evidence="3">Entericidin EcnA/B family protein</fullName>
    </recommendedName>
</protein>
<gene>
    <name evidence="1" type="ORF">VQ7734_03087</name>
</gene>
<evidence type="ECO:0000313" key="1">
    <source>
        <dbReference type="EMBL" id="SHO57318.1"/>
    </source>
</evidence>
<name>A0A1M7YXH9_9VIBR</name>
<dbReference type="RefSeq" id="WP_143169358.1">
    <property type="nucleotide sequence ID" value="NZ_AP024898.1"/>
</dbReference>
<proteinExistence type="predicted"/>
<dbReference type="OrthoDB" id="6107025at2"/>
<accession>A0A1M7YXH9</accession>
<dbReference type="PROSITE" id="PS51257">
    <property type="entry name" value="PROKAR_LIPOPROTEIN"/>
    <property type="match status" value="1"/>
</dbReference>
<dbReference type="Proteomes" id="UP000184600">
    <property type="component" value="Unassembled WGS sequence"/>
</dbReference>
<evidence type="ECO:0008006" key="3">
    <source>
        <dbReference type="Google" id="ProtNLM"/>
    </source>
</evidence>
<evidence type="ECO:0000313" key="2">
    <source>
        <dbReference type="Proteomes" id="UP000184600"/>
    </source>
</evidence>